<gene>
    <name evidence="1" type="ORF">KPL71_018066</name>
</gene>
<evidence type="ECO:0000313" key="2">
    <source>
        <dbReference type="Proteomes" id="UP000829398"/>
    </source>
</evidence>
<sequence length="286" mass="32759">MSKKYSQLQDLPEEIIYQIPIKTPAKCLYNKVGYWGKSWQNLISSSDFIYQNIQHNKPELLISNQLLGWEEVLPWEVKILRIEGDEAAQPLDLSLKNFPLQQTGNIRSSCNGLLLVCDPEEKMLLHIALSSDPLTKDYKIVHVSSATYGFEVFTLGCSDNGWRRISGPLKSMNDLLFQIDVWISEDFDGQNWIKRQSIMAESIIYKKMHGDVRYATNLLYDIKQGKLKKVGAKVKDGCKFVAHRSSLVGWKNERAIDSEIIIQSEYASDVSRDILLHGFPFSRINL</sequence>
<protein>
    <submittedName>
        <fullName evidence="1">Uncharacterized protein</fullName>
    </submittedName>
</protein>
<evidence type="ECO:0000313" key="1">
    <source>
        <dbReference type="EMBL" id="KAH9736335.1"/>
    </source>
</evidence>
<name>A0ACB8JVD0_CITSI</name>
<reference evidence="2" key="1">
    <citation type="journal article" date="2023" name="Hortic. Res.">
        <title>A chromosome-level phased genome enabling allele-level studies in sweet orange: a case study on citrus Huanglongbing tolerance.</title>
        <authorList>
            <person name="Wu B."/>
            <person name="Yu Q."/>
            <person name="Deng Z."/>
            <person name="Duan Y."/>
            <person name="Luo F."/>
            <person name="Gmitter F. Jr."/>
        </authorList>
    </citation>
    <scope>NUCLEOTIDE SEQUENCE [LARGE SCALE GENOMIC DNA]</scope>
    <source>
        <strain evidence="2">cv. Valencia</strain>
    </source>
</reference>
<proteinExistence type="predicted"/>
<accession>A0ACB8JVD0</accession>
<comment type="caution">
    <text evidence="1">The sequence shown here is derived from an EMBL/GenBank/DDBJ whole genome shotgun (WGS) entry which is preliminary data.</text>
</comment>
<dbReference type="Proteomes" id="UP000829398">
    <property type="component" value="Chromosome 6"/>
</dbReference>
<keyword evidence="2" id="KW-1185">Reference proteome</keyword>
<organism evidence="1 2">
    <name type="scientific">Citrus sinensis</name>
    <name type="common">Sweet orange</name>
    <name type="synonym">Citrus aurantium var. sinensis</name>
    <dbReference type="NCBI Taxonomy" id="2711"/>
    <lineage>
        <taxon>Eukaryota</taxon>
        <taxon>Viridiplantae</taxon>
        <taxon>Streptophyta</taxon>
        <taxon>Embryophyta</taxon>
        <taxon>Tracheophyta</taxon>
        <taxon>Spermatophyta</taxon>
        <taxon>Magnoliopsida</taxon>
        <taxon>eudicotyledons</taxon>
        <taxon>Gunneridae</taxon>
        <taxon>Pentapetalae</taxon>
        <taxon>rosids</taxon>
        <taxon>malvids</taxon>
        <taxon>Sapindales</taxon>
        <taxon>Rutaceae</taxon>
        <taxon>Aurantioideae</taxon>
        <taxon>Citrus</taxon>
    </lineage>
</organism>
<dbReference type="EMBL" id="CM039175">
    <property type="protein sequence ID" value="KAH9736335.1"/>
    <property type="molecule type" value="Genomic_DNA"/>
</dbReference>